<dbReference type="RefSeq" id="WP_075638912.1">
    <property type="nucleotide sequence ID" value="NZ_MKIM01000024.1"/>
</dbReference>
<keyword evidence="2" id="KW-1185">Reference proteome</keyword>
<evidence type="ECO:0000313" key="2">
    <source>
        <dbReference type="Proteomes" id="UP000186894"/>
    </source>
</evidence>
<sequence>MLTVIIECFDQESELAQTLSALVAGAVEGIVSDVVVLDNGSHDGISKIADAAGCRYHTTWDLRDVLTAARGEWLLLVEPGARPSQGWIDEIAEYVSLNSTPARFSPSRAHRQSFLKRVARRPPLLERGFLLPKAQALAIAKNGMKLTDLVAGLKGQALSSEMVPAWAARPARPRA</sequence>
<protein>
    <submittedName>
        <fullName evidence="1">Glycosyl transferase</fullName>
    </submittedName>
</protein>
<dbReference type="SUPFAM" id="SSF53448">
    <property type="entry name" value="Nucleotide-diphospho-sugar transferases"/>
    <property type="match status" value="1"/>
</dbReference>
<dbReference type="Proteomes" id="UP000186894">
    <property type="component" value="Unassembled WGS sequence"/>
</dbReference>
<dbReference type="Gene3D" id="3.90.550.10">
    <property type="entry name" value="Spore Coat Polysaccharide Biosynthesis Protein SpsA, Chain A"/>
    <property type="match status" value="1"/>
</dbReference>
<comment type="caution">
    <text evidence="1">The sequence shown here is derived from an EMBL/GenBank/DDBJ whole genome shotgun (WGS) entry which is preliminary data.</text>
</comment>
<evidence type="ECO:0000313" key="1">
    <source>
        <dbReference type="EMBL" id="OLP45903.1"/>
    </source>
</evidence>
<organism evidence="1 2">
    <name type="scientific">Rhizobium oryziradicis</name>
    <dbReference type="NCBI Taxonomy" id="1867956"/>
    <lineage>
        <taxon>Bacteria</taxon>
        <taxon>Pseudomonadati</taxon>
        <taxon>Pseudomonadota</taxon>
        <taxon>Alphaproteobacteria</taxon>
        <taxon>Hyphomicrobiales</taxon>
        <taxon>Rhizobiaceae</taxon>
        <taxon>Rhizobium/Agrobacterium group</taxon>
        <taxon>Rhizobium</taxon>
    </lineage>
</organism>
<reference evidence="1 2" key="1">
    <citation type="submission" date="2016-09" db="EMBL/GenBank/DDBJ databases">
        <title>Rhizobium oryziradicis sp. nov., isolated from the root of rice.</title>
        <authorList>
            <person name="Zhao J."/>
            <person name="Zhang X."/>
        </authorList>
    </citation>
    <scope>NUCLEOTIDE SEQUENCE [LARGE SCALE GENOMIC DNA]</scope>
    <source>
        <strain evidence="1 2">N19</strain>
    </source>
</reference>
<keyword evidence="1" id="KW-0808">Transferase</keyword>
<dbReference type="InterPro" id="IPR029044">
    <property type="entry name" value="Nucleotide-diphossugar_trans"/>
</dbReference>
<dbReference type="OrthoDB" id="9811214at2"/>
<dbReference type="EMBL" id="MKIM01000024">
    <property type="protein sequence ID" value="OLP45903.1"/>
    <property type="molecule type" value="Genomic_DNA"/>
</dbReference>
<dbReference type="STRING" id="1867956.BJF95_11095"/>
<accession>A0A1Q8ZV12</accession>
<name>A0A1Q8ZV12_9HYPH</name>
<dbReference type="GO" id="GO:0016740">
    <property type="term" value="F:transferase activity"/>
    <property type="evidence" value="ECO:0007669"/>
    <property type="project" value="UniProtKB-KW"/>
</dbReference>
<proteinExistence type="predicted"/>
<gene>
    <name evidence="1" type="ORF">BJF95_11095</name>
</gene>
<dbReference type="AlphaFoldDB" id="A0A1Q8ZV12"/>